<sequence>MILGKSLEDYLEAILVLQLDQSSVHSVDVADYMKFSKPSVSYAVKMLRTKGYVTMEKDGALKLTEIGIDLARQVYERHRFFTQLLIDLGVSAEIAEQDACQIEHVISNESYEKIRERMKPKE</sequence>
<dbReference type="PROSITE" id="PS50944">
    <property type="entry name" value="HTH_DTXR"/>
    <property type="match status" value="1"/>
</dbReference>
<dbReference type="GO" id="GO:0003700">
    <property type="term" value="F:DNA-binding transcription factor activity"/>
    <property type="evidence" value="ECO:0007669"/>
    <property type="project" value="InterPro"/>
</dbReference>
<dbReference type="Gene3D" id="1.10.60.10">
    <property type="entry name" value="Iron dependent repressor, metal binding and dimerisation domain"/>
    <property type="match status" value="1"/>
</dbReference>
<dbReference type="OrthoDB" id="9794394at2"/>
<dbReference type="Gene3D" id="1.10.10.10">
    <property type="entry name" value="Winged helix-like DNA-binding domain superfamily/Winged helix DNA-binding domain"/>
    <property type="match status" value="1"/>
</dbReference>
<comment type="caution">
    <text evidence="6">The sequence shown here is derived from an EMBL/GenBank/DDBJ whole genome shotgun (WGS) entry which is preliminary data.</text>
</comment>
<keyword evidence="4" id="KW-0804">Transcription</keyword>
<dbReference type="GO" id="GO:0046914">
    <property type="term" value="F:transition metal ion binding"/>
    <property type="evidence" value="ECO:0007669"/>
    <property type="project" value="InterPro"/>
</dbReference>
<dbReference type="InterPro" id="IPR022689">
    <property type="entry name" value="Iron_dep_repressor"/>
</dbReference>
<dbReference type="Pfam" id="PF01325">
    <property type="entry name" value="Fe_dep_repress"/>
    <property type="match status" value="1"/>
</dbReference>
<dbReference type="InterPro" id="IPR022687">
    <property type="entry name" value="HTH_DTXR"/>
</dbReference>
<dbReference type="SUPFAM" id="SSF47979">
    <property type="entry name" value="Iron-dependent repressor protein, dimerization domain"/>
    <property type="match status" value="1"/>
</dbReference>
<dbReference type="GO" id="GO:0046983">
    <property type="term" value="F:protein dimerization activity"/>
    <property type="evidence" value="ECO:0007669"/>
    <property type="project" value="InterPro"/>
</dbReference>
<evidence type="ECO:0000256" key="4">
    <source>
        <dbReference type="ARBA" id="ARBA00023163"/>
    </source>
</evidence>
<evidence type="ECO:0000256" key="2">
    <source>
        <dbReference type="ARBA" id="ARBA00023015"/>
    </source>
</evidence>
<dbReference type="InterPro" id="IPR036390">
    <property type="entry name" value="WH_DNA-bd_sf"/>
</dbReference>
<reference evidence="6 7" key="2">
    <citation type="submission" date="2020-02" db="EMBL/GenBank/DDBJ databases">
        <title>Candidatus Galacturonibacter soehngenii shows hetero-acetogenic catabolism of galacturonic acid but lacks a canonical carbon monoxide dehydrogenase/acetyl-CoA synthase complex.</title>
        <authorList>
            <person name="Diender M."/>
            <person name="Stouten G.R."/>
            <person name="Petersen J.F."/>
            <person name="Nielsen P.H."/>
            <person name="Dueholm M.S."/>
            <person name="Pronk J.T."/>
            <person name="Van Loosdrecht M.C.M."/>
        </authorList>
    </citation>
    <scope>NUCLEOTIDE SEQUENCE [LARGE SCALE GENOMIC DNA]</scope>
    <source>
        <strain evidence="6">GalUA</strain>
    </source>
</reference>
<evidence type="ECO:0000256" key="3">
    <source>
        <dbReference type="ARBA" id="ARBA00023125"/>
    </source>
</evidence>
<dbReference type="PANTHER" id="PTHR33238">
    <property type="entry name" value="IRON (METAL) DEPENDENT REPRESSOR, DTXR FAMILY"/>
    <property type="match status" value="1"/>
</dbReference>
<dbReference type="AlphaFoldDB" id="A0A7V7UBK5"/>
<dbReference type="InterPro" id="IPR001367">
    <property type="entry name" value="Fe_dep_repressor"/>
</dbReference>
<dbReference type="Pfam" id="PF02742">
    <property type="entry name" value="Fe_dep_repr_C"/>
    <property type="match status" value="1"/>
</dbReference>
<evidence type="ECO:0000313" key="7">
    <source>
        <dbReference type="Proteomes" id="UP000461768"/>
    </source>
</evidence>
<name>A0A7V7UBK5_9FIRM</name>
<keyword evidence="3" id="KW-0238">DNA-binding</keyword>
<dbReference type="InterPro" id="IPR036421">
    <property type="entry name" value="Fe_dep_repressor_sf"/>
</dbReference>
<evidence type="ECO:0000259" key="5">
    <source>
        <dbReference type="PROSITE" id="PS50944"/>
    </source>
</evidence>
<evidence type="ECO:0000256" key="1">
    <source>
        <dbReference type="ARBA" id="ARBA00007871"/>
    </source>
</evidence>
<keyword evidence="2" id="KW-0805">Transcription regulation</keyword>
<keyword evidence="7" id="KW-1185">Reference proteome</keyword>
<organism evidence="6 7">
    <name type="scientific">Candidatus Galacturonatibacter soehngenii</name>
    <dbReference type="NCBI Taxonomy" id="2307010"/>
    <lineage>
        <taxon>Bacteria</taxon>
        <taxon>Bacillati</taxon>
        <taxon>Bacillota</taxon>
        <taxon>Clostridia</taxon>
        <taxon>Lachnospirales</taxon>
        <taxon>Lachnospiraceae</taxon>
        <taxon>Candidatus Galacturonatibacter</taxon>
    </lineage>
</organism>
<evidence type="ECO:0000313" key="6">
    <source>
        <dbReference type="EMBL" id="KAB1437865.1"/>
    </source>
</evidence>
<dbReference type="SMART" id="SM00529">
    <property type="entry name" value="HTH_DTXR"/>
    <property type="match status" value="1"/>
</dbReference>
<dbReference type="SUPFAM" id="SSF46785">
    <property type="entry name" value="Winged helix' DNA-binding domain"/>
    <property type="match status" value="1"/>
</dbReference>
<dbReference type="Proteomes" id="UP000461768">
    <property type="component" value="Unassembled WGS sequence"/>
</dbReference>
<proteinExistence type="inferred from homology"/>
<dbReference type="InterPro" id="IPR036388">
    <property type="entry name" value="WH-like_DNA-bd_sf"/>
</dbReference>
<protein>
    <submittedName>
        <fullName evidence="6">Metal-dependent transcriptional regulator</fullName>
    </submittedName>
</protein>
<dbReference type="GO" id="GO:0003677">
    <property type="term" value="F:DNA binding"/>
    <property type="evidence" value="ECO:0007669"/>
    <property type="project" value="UniProtKB-KW"/>
</dbReference>
<feature type="domain" description="HTH dtxR-type" evidence="5">
    <location>
        <begin position="1"/>
        <end position="64"/>
    </location>
</feature>
<dbReference type="PANTHER" id="PTHR33238:SF7">
    <property type="entry name" value="IRON-DEPENDENT TRANSCRIPTIONAL REGULATOR"/>
    <property type="match status" value="1"/>
</dbReference>
<reference evidence="6 7" key="1">
    <citation type="submission" date="2019-09" db="EMBL/GenBank/DDBJ databases">
        <authorList>
            <person name="Valk L.C."/>
        </authorList>
    </citation>
    <scope>NUCLEOTIDE SEQUENCE [LARGE SCALE GENOMIC DNA]</scope>
    <source>
        <strain evidence="6">GalUA</strain>
    </source>
</reference>
<dbReference type="InterPro" id="IPR050536">
    <property type="entry name" value="DtxR_MntR_Metal-Reg"/>
</dbReference>
<accession>A0A7V7UBK5</accession>
<gene>
    <name evidence="6" type="ORF">F7O84_09755</name>
</gene>
<dbReference type="EMBL" id="WAGX01000005">
    <property type="protein sequence ID" value="KAB1437865.1"/>
    <property type="molecule type" value="Genomic_DNA"/>
</dbReference>
<dbReference type="RefSeq" id="WP_151144402.1">
    <property type="nucleotide sequence ID" value="NZ_WAGX01000005.1"/>
</dbReference>
<comment type="similarity">
    <text evidence="1">Belongs to the DtxR/MntR family.</text>
</comment>